<dbReference type="InterPro" id="IPR003692">
    <property type="entry name" value="Hydantoinase_B"/>
</dbReference>
<dbReference type="Proteomes" id="UP001203880">
    <property type="component" value="Unassembled WGS sequence"/>
</dbReference>
<evidence type="ECO:0000259" key="1">
    <source>
        <dbReference type="Pfam" id="PF02538"/>
    </source>
</evidence>
<feature type="domain" description="Hydantoinase B/oxoprolinase" evidence="1">
    <location>
        <begin position="10"/>
        <end position="541"/>
    </location>
</feature>
<dbReference type="EMBL" id="JAMFMB010000022">
    <property type="protein sequence ID" value="MCL6285073.1"/>
    <property type="molecule type" value="Genomic_DNA"/>
</dbReference>
<name>A0ABT0Q7D8_9RHOB</name>
<evidence type="ECO:0000313" key="3">
    <source>
        <dbReference type="Proteomes" id="UP001203880"/>
    </source>
</evidence>
<evidence type="ECO:0000313" key="2">
    <source>
        <dbReference type="EMBL" id="MCL6285073.1"/>
    </source>
</evidence>
<dbReference type="PANTHER" id="PTHR11365:SF23">
    <property type="entry name" value="HYPOTHETICAL 5-OXOPROLINASE (EUROFUNG)-RELATED"/>
    <property type="match status" value="1"/>
</dbReference>
<dbReference type="Pfam" id="PF02538">
    <property type="entry name" value="Hydantoinase_B"/>
    <property type="match status" value="1"/>
</dbReference>
<gene>
    <name evidence="2" type="ORF">M3P21_16190</name>
</gene>
<proteinExistence type="predicted"/>
<organism evidence="2 3">
    <name type="scientific">Ruegeria spongiae</name>
    <dbReference type="NCBI Taxonomy" id="2942209"/>
    <lineage>
        <taxon>Bacteria</taxon>
        <taxon>Pseudomonadati</taxon>
        <taxon>Pseudomonadota</taxon>
        <taxon>Alphaproteobacteria</taxon>
        <taxon>Rhodobacterales</taxon>
        <taxon>Roseobacteraceae</taxon>
        <taxon>Ruegeria</taxon>
    </lineage>
</organism>
<reference evidence="2" key="1">
    <citation type="submission" date="2022-05" db="EMBL/GenBank/DDBJ databases">
        <authorList>
            <person name="Park J.-S."/>
        </authorList>
    </citation>
    <scope>NUCLEOTIDE SEQUENCE</scope>
    <source>
        <strain evidence="2">2012CJ41-6</strain>
    </source>
</reference>
<keyword evidence="3" id="KW-1185">Reference proteome</keyword>
<dbReference type="PANTHER" id="PTHR11365">
    <property type="entry name" value="5-OXOPROLINASE RELATED"/>
    <property type="match status" value="1"/>
</dbReference>
<sequence>MTVDDTATFDPYMTAIIHNRIQGIVREMTNTLLRAARSTVINTARDFSCSICTADNQLLAVGEGLPIHIFGSGLLTEAMGKFHAESLAEGDCFLHNDPYNGNSHAADHAFLTPVFVDGEHLFTAVAKAHQADIGNSVPTTYMATAQDQYQEGALIFPAVRIQSKYETNQDIVRMCEARIRAPRQWYGDFLAGIGATRIAERRLKELCAKYGVETIKRFIKDWLNYSENRMINAIRELPEASLHNNGAHDPIADVLPDGIEINIKINVKPEDATIELDLLDNADNMPCGLNVSEACVVSACFAGVFNVLDPSIPRNSGSIRRLRISLRDGSICGRPKFPHSCSVATTNVSDRLVNMTHSAFAQLGEGHGLAEGGVGMGAGGGVISGYDTRGAETPYINQLIVAGAGGPGAPSADGWPTWALPVNAGLMYRDSIEVEEFKHPMLFDYLRIVPGSAGAGKFRGSPATELSYGPTAGDMEVHWPCDGTVHAPKGILGGLDGCTARHFRLLQSGKAEELPNVVAVTLGVGERVSGYSTSGGGYGDPKERDPKKVLKDVLEGYETVERAKEVYGVAFTGDVAGETLAIDKGATAALRT</sequence>
<dbReference type="RefSeq" id="WP_249711515.1">
    <property type="nucleotide sequence ID" value="NZ_JAMFMB010000022.1"/>
</dbReference>
<accession>A0ABT0Q7D8</accession>
<dbReference type="InterPro" id="IPR045079">
    <property type="entry name" value="Oxoprolinase-like"/>
</dbReference>
<comment type="caution">
    <text evidence="2">The sequence shown here is derived from an EMBL/GenBank/DDBJ whole genome shotgun (WGS) entry which is preliminary data.</text>
</comment>
<protein>
    <submittedName>
        <fullName evidence="2">Hydantoinase B/oxoprolinase family protein</fullName>
    </submittedName>
</protein>